<sequence length="146" mass="16131">KRFRSPSPPPYTRRGHETPRHGQRQRSRSPQASPTKKHRGEHTSSKTSFRSGAGPAATLSACTICLGRHRHDIFQCSSKLLWDGTTPAYSRKVDNGRPQDPNGKVLCSDWQRPSGCKSTTHDTKHECSGCGEKDHGAQTCPRAQKA</sequence>
<proteinExistence type="predicted"/>
<evidence type="ECO:0000313" key="2">
    <source>
        <dbReference type="EMBL" id="TEB09809.1"/>
    </source>
</evidence>
<accession>A0A4Y7RM48</accession>
<feature type="region of interest" description="Disordered" evidence="1">
    <location>
        <begin position="112"/>
        <end position="146"/>
    </location>
</feature>
<comment type="caution">
    <text evidence="2">The sequence shown here is derived from an EMBL/GenBank/DDBJ whole genome shotgun (WGS) entry which is preliminary data.</text>
</comment>
<feature type="region of interest" description="Disordered" evidence="1">
    <location>
        <begin position="1"/>
        <end position="55"/>
    </location>
</feature>
<reference evidence="2 3" key="1">
    <citation type="journal article" date="2019" name="Nat. Ecol. Evol.">
        <title>Megaphylogeny resolves global patterns of mushroom evolution.</title>
        <authorList>
            <person name="Varga T."/>
            <person name="Krizsan K."/>
            <person name="Foldi C."/>
            <person name="Dima B."/>
            <person name="Sanchez-Garcia M."/>
            <person name="Sanchez-Ramirez S."/>
            <person name="Szollosi G.J."/>
            <person name="Szarkandi J.G."/>
            <person name="Papp V."/>
            <person name="Albert L."/>
            <person name="Andreopoulos W."/>
            <person name="Angelini C."/>
            <person name="Antonin V."/>
            <person name="Barry K.W."/>
            <person name="Bougher N.L."/>
            <person name="Buchanan P."/>
            <person name="Buyck B."/>
            <person name="Bense V."/>
            <person name="Catcheside P."/>
            <person name="Chovatia M."/>
            <person name="Cooper J."/>
            <person name="Damon W."/>
            <person name="Desjardin D."/>
            <person name="Finy P."/>
            <person name="Geml J."/>
            <person name="Haridas S."/>
            <person name="Hughes K."/>
            <person name="Justo A."/>
            <person name="Karasinski D."/>
            <person name="Kautmanova I."/>
            <person name="Kiss B."/>
            <person name="Kocsube S."/>
            <person name="Kotiranta H."/>
            <person name="LaButti K.M."/>
            <person name="Lechner B.E."/>
            <person name="Liimatainen K."/>
            <person name="Lipzen A."/>
            <person name="Lukacs Z."/>
            <person name="Mihaltcheva S."/>
            <person name="Morgado L.N."/>
            <person name="Niskanen T."/>
            <person name="Noordeloos M.E."/>
            <person name="Ohm R.A."/>
            <person name="Ortiz-Santana B."/>
            <person name="Ovrebo C."/>
            <person name="Racz N."/>
            <person name="Riley R."/>
            <person name="Savchenko A."/>
            <person name="Shiryaev A."/>
            <person name="Soop K."/>
            <person name="Spirin V."/>
            <person name="Szebenyi C."/>
            <person name="Tomsovsky M."/>
            <person name="Tulloss R.E."/>
            <person name="Uehling J."/>
            <person name="Grigoriev I.V."/>
            <person name="Vagvolgyi C."/>
            <person name="Papp T."/>
            <person name="Martin F.M."/>
            <person name="Miettinen O."/>
            <person name="Hibbett D.S."/>
            <person name="Nagy L.G."/>
        </authorList>
    </citation>
    <scope>NUCLEOTIDE SEQUENCE [LARGE SCALE GENOMIC DNA]</scope>
    <source>
        <strain evidence="2 3">FP101781</strain>
    </source>
</reference>
<name>A0A4Y7RM48_COPMI</name>
<protein>
    <submittedName>
        <fullName evidence="2">Uncharacterized protein</fullName>
    </submittedName>
</protein>
<feature type="compositionally biased region" description="Basic and acidic residues" evidence="1">
    <location>
        <begin position="119"/>
        <end position="136"/>
    </location>
</feature>
<dbReference type="EMBL" id="QPFP01000489">
    <property type="protein sequence ID" value="TEB09809.1"/>
    <property type="molecule type" value="Genomic_DNA"/>
</dbReference>
<dbReference type="Proteomes" id="UP000298030">
    <property type="component" value="Unassembled WGS sequence"/>
</dbReference>
<evidence type="ECO:0000313" key="3">
    <source>
        <dbReference type="Proteomes" id="UP000298030"/>
    </source>
</evidence>
<dbReference type="AlphaFoldDB" id="A0A4Y7RM48"/>
<gene>
    <name evidence="2" type="ORF">FA13DRAFT_1653397</name>
</gene>
<feature type="compositionally biased region" description="Pro residues" evidence="1">
    <location>
        <begin position="1"/>
        <end position="11"/>
    </location>
</feature>
<dbReference type="OrthoDB" id="2898639at2759"/>
<organism evidence="2 3">
    <name type="scientific">Coprinellus micaceus</name>
    <name type="common">Glistening ink-cap mushroom</name>
    <name type="synonym">Coprinus micaceus</name>
    <dbReference type="NCBI Taxonomy" id="71717"/>
    <lineage>
        <taxon>Eukaryota</taxon>
        <taxon>Fungi</taxon>
        <taxon>Dikarya</taxon>
        <taxon>Basidiomycota</taxon>
        <taxon>Agaricomycotina</taxon>
        <taxon>Agaricomycetes</taxon>
        <taxon>Agaricomycetidae</taxon>
        <taxon>Agaricales</taxon>
        <taxon>Agaricineae</taxon>
        <taxon>Psathyrellaceae</taxon>
        <taxon>Coprinellus</taxon>
    </lineage>
</organism>
<feature type="non-terminal residue" evidence="2">
    <location>
        <position position="1"/>
    </location>
</feature>
<evidence type="ECO:0000256" key="1">
    <source>
        <dbReference type="SAM" id="MobiDB-lite"/>
    </source>
</evidence>
<keyword evidence="3" id="KW-1185">Reference proteome</keyword>